<evidence type="ECO:0000313" key="7">
    <source>
        <dbReference type="EMBL" id="CUO97201.1"/>
    </source>
</evidence>
<feature type="transmembrane region" description="Helical" evidence="5">
    <location>
        <begin position="37"/>
        <end position="56"/>
    </location>
</feature>
<keyword evidence="2 5" id="KW-0812">Transmembrane</keyword>
<dbReference type="GO" id="GO:0016020">
    <property type="term" value="C:membrane"/>
    <property type="evidence" value="ECO:0007669"/>
    <property type="project" value="UniProtKB-SubCell"/>
</dbReference>
<reference evidence="7 8" key="1">
    <citation type="submission" date="2015-09" db="EMBL/GenBank/DDBJ databases">
        <authorList>
            <consortium name="Pathogen Informatics"/>
        </authorList>
    </citation>
    <scope>NUCLEOTIDE SEQUENCE [LARGE SCALE GENOMIC DNA]</scope>
    <source>
        <strain evidence="7 8">2789STDY5834856</strain>
    </source>
</reference>
<gene>
    <name evidence="7" type="ORF">ERS852471_02719</name>
</gene>
<evidence type="ECO:0000256" key="1">
    <source>
        <dbReference type="ARBA" id="ARBA00004141"/>
    </source>
</evidence>
<sequence length="397" mass="45019">MIFFVTMIVFSPITSIIPGIYATYLMFKNKGKIEKNYLNIGLLVLFIWSLIVAIINESVLSFLGSSMLLMYFAIGFLGQRYFISIRRIHKTFKYSIYLTALTAINGIIEKGVYFYIFRKTGEFSNPFNDRVISAYGNPNMAGAWFASAIFIALYLRAITSGKKQKNIYTLCIAIILIALLLTESSGALVAFVAAFICYYVLKSLKDKRKMIILGLSIFTIISMFLILESKGDSKAVFNELRISFSSRYDIWTGSLKMIAQKPLMGWGTLATLEHGKEFFYNNGNSIHSHNIYLTFWVSTGLIGLCMYLYIKLKMFKDLFKLYKTKEPLVPLLVALNVIVIVQGLVDCSLYAPQLGILFMSTCAIVFNLSHGKLKVENKRKRKYKGNVIKLEAKTIVI</sequence>
<feature type="domain" description="O-antigen ligase-related" evidence="6">
    <location>
        <begin position="171"/>
        <end position="308"/>
    </location>
</feature>
<evidence type="ECO:0000256" key="2">
    <source>
        <dbReference type="ARBA" id="ARBA00022692"/>
    </source>
</evidence>
<dbReference type="AlphaFoldDB" id="A0A174JEW6"/>
<evidence type="ECO:0000256" key="4">
    <source>
        <dbReference type="ARBA" id="ARBA00023136"/>
    </source>
</evidence>
<feature type="transmembrane region" description="Helical" evidence="5">
    <location>
        <begin position="211"/>
        <end position="227"/>
    </location>
</feature>
<feature type="transmembrane region" description="Helical" evidence="5">
    <location>
        <begin position="62"/>
        <end position="82"/>
    </location>
</feature>
<dbReference type="EMBL" id="CYZX01000021">
    <property type="protein sequence ID" value="CUO97201.1"/>
    <property type="molecule type" value="Genomic_DNA"/>
</dbReference>
<name>A0A174JEW6_9CLOT</name>
<dbReference type="InterPro" id="IPR051533">
    <property type="entry name" value="WaaL-like"/>
</dbReference>
<accession>A0A174JEW6</accession>
<evidence type="ECO:0000259" key="6">
    <source>
        <dbReference type="Pfam" id="PF04932"/>
    </source>
</evidence>
<keyword evidence="3 5" id="KW-1133">Transmembrane helix</keyword>
<feature type="transmembrane region" description="Helical" evidence="5">
    <location>
        <begin position="136"/>
        <end position="155"/>
    </location>
</feature>
<feature type="transmembrane region" description="Helical" evidence="5">
    <location>
        <begin position="167"/>
        <end position="182"/>
    </location>
</feature>
<dbReference type="Pfam" id="PF04932">
    <property type="entry name" value="Wzy_C"/>
    <property type="match status" value="1"/>
</dbReference>
<organism evidence="7 8">
    <name type="scientific">Clostridium disporicum</name>
    <dbReference type="NCBI Taxonomy" id="84024"/>
    <lineage>
        <taxon>Bacteria</taxon>
        <taxon>Bacillati</taxon>
        <taxon>Bacillota</taxon>
        <taxon>Clostridia</taxon>
        <taxon>Eubacteriales</taxon>
        <taxon>Clostridiaceae</taxon>
        <taxon>Clostridium</taxon>
    </lineage>
</organism>
<protein>
    <submittedName>
        <fullName evidence="7">Membrane protein</fullName>
    </submittedName>
</protein>
<feature type="transmembrane region" description="Helical" evidence="5">
    <location>
        <begin position="291"/>
        <end position="310"/>
    </location>
</feature>
<evidence type="ECO:0000313" key="8">
    <source>
        <dbReference type="Proteomes" id="UP000095594"/>
    </source>
</evidence>
<dbReference type="Proteomes" id="UP000095594">
    <property type="component" value="Unassembled WGS sequence"/>
</dbReference>
<feature type="transmembrane region" description="Helical" evidence="5">
    <location>
        <begin position="94"/>
        <end position="116"/>
    </location>
</feature>
<dbReference type="OrthoDB" id="2986203at2"/>
<feature type="transmembrane region" description="Helical" evidence="5">
    <location>
        <begin position="357"/>
        <end position="375"/>
    </location>
</feature>
<dbReference type="RefSeq" id="WP_055267423.1">
    <property type="nucleotide sequence ID" value="NZ_CABIXQ010000021.1"/>
</dbReference>
<keyword evidence="4 5" id="KW-0472">Membrane</keyword>
<dbReference type="InterPro" id="IPR007016">
    <property type="entry name" value="O-antigen_ligase-rel_domated"/>
</dbReference>
<comment type="subcellular location">
    <subcellularLocation>
        <location evidence="1">Membrane</location>
        <topology evidence="1">Multi-pass membrane protein</topology>
    </subcellularLocation>
</comment>
<proteinExistence type="predicted"/>
<feature type="transmembrane region" description="Helical" evidence="5">
    <location>
        <begin position="331"/>
        <end position="351"/>
    </location>
</feature>
<evidence type="ECO:0000256" key="3">
    <source>
        <dbReference type="ARBA" id="ARBA00022989"/>
    </source>
</evidence>
<feature type="transmembrane region" description="Helical" evidence="5">
    <location>
        <begin position="6"/>
        <end position="25"/>
    </location>
</feature>
<dbReference type="PANTHER" id="PTHR37422:SF13">
    <property type="entry name" value="LIPOPOLYSACCHARIDE BIOSYNTHESIS PROTEIN PA4999-RELATED"/>
    <property type="match status" value="1"/>
</dbReference>
<evidence type="ECO:0000256" key="5">
    <source>
        <dbReference type="SAM" id="Phobius"/>
    </source>
</evidence>
<feature type="transmembrane region" description="Helical" evidence="5">
    <location>
        <begin position="188"/>
        <end position="204"/>
    </location>
</feature>
<dbReference type="PANTHER" id="PTHR37422">
    <property type="entry name" value="TEICHURONIC ACID BIOSYNTHESIS PROTEIN TUAE"/>
    <property type="match status" value="1"/>
</dbReference>